<dbReference type="InterPro" id="IPR036388">
    <property type="entry name" value="WH-like_DNA-bd_sf"/>
</dbReference>
<dbReference type="Proteomes" id="UP000199611">
    <property type="component" value="Unassembled WGS sequence"/>
</dbReference>
<reference evidence="6" key="1">
    <citation type="submission" date="2016-10" db="EMBL/GenBank/DDBJ databases">
        <authorList>
            <person name="Varghese N."/>
            <person name="Submissions S."/>
        </authorList>
    </citation>
    <scope>NUCLEOTIDE SEQUENCE [LARGE SCALE GENOMIC DNA]</scope>
    <source>
        <strain evidence="6">DSM 9990</strain>
    </source>
</reference>
<dbReference type="CDD" id="cd07377">
    <property type="entry name" value="WHTH_GntR"/>
    <property type="match status" value="1"/>
</dbReference>
<accession>A0A1I4R2L4</accession>
<gene>
    <name evidence="5" type="ORF">SAMN05660836_00363</name>
</gene>
<dbReference type="STRING" id="39841.SAMN05660836_00363"/>
<keyword evidence="3" id="KW-0804">Transcription</keyword>
<dbReference type="GO" id="GO:0003700">
    <property type="term" value="F:DNA-binding transcription factor activity"/>
    <property type="evidence" value="ECO:0007669"/>
    <property type="project" value="InterPro"/>
</dbReference>
<dbReference type="GO" id="GO:0003677">
    <property type="term" value="F:DNA binding"/>
    <property type="evidence" value="ECO:0007669"/>
    <property type="project" value="UniProtKB-KW"/>
</dbReference>
<dbReference type="InterPro" id="IPR036390">
    <property type="entry name" value="WH_DNA-bd_sf"/>
</dbReference>
<dbReference type="Gene3D" id="1.20.120.530">
    <property type="entry name" value="GntR ligand-binding domain-like"/>
    <property type="match status" value="1"/>
</dbReference>
<dbReference type="Pfam" id="PF07729">
    <property type="entry name" value="FCD"/>
    <property type="match status" value="1"/>
</dbReference>
<evidence type="ECO:0000313" key="5">
    <source>
        <dbReference type="EMBL" id="SFM46509.1"/>
    </source>
</evidence>
<evidence type="ECO:0000256" key="1">
    <source>
        <dbReference type="ARBA" id="ARBA00023015"/>
    </source>
</evidence>
<dbReference type="PROSITE" id="PS50949">
    <property type="entry name" value="HTH_GNTR"/>
    <property type="match status" value="1"/>
</dbReference>
<dbReference type="RefSeq" id="WP_093393035.1">
    <property type="nucleotide sequence ID" value="NZ_FOUU01000001.1"/>
</dbReference>
<dbReference type="AlphaFoldDB" id="A0A1I4R2L4"/>
<sequence length="220" mass="25626">MPQKSSNLDALVKKIENMILTGVFRPREHLVETDLASRLNVSRYAVRDALKILETKGLVQITPYKGATVKDLSKKEIEDIFVIRVQLERLALRLALKNIRPEDIDRLEELADRFEEAYEKRDIEAMIQTNSRFHDAMFELADNPVLFQLIVDLRTRLYIVRYASWSSPGVLQTILQEHREFLKAFREKDVAKLDELAERHLAHAKERYLAQLEAVEAFAH</sequence>
<dbReference type="InterPro" id="IPR022689">
    <property type="entry name" value="Iron_dep_repressor"/>
</dbReference>
<keyword evidence="1" id="KW-0805">Transcription regulation</keyword>
<protein>
    <submittedName>
        <fullName evidence="5">Transcriptional regulator, GntR family</fullName>
    </submittedName>
</protein>
<name>A0A1I4R2L4_9BACT</name>
<evidence type="ECO:0000313" key="6">
    <source>
        <dbReference type="Proteomes" id="UP000199611"/>
    </source>
</evidence>
<evidence type="ECO:0000256" key="2">
    <source>
        <dbReference type="ARBA" id="ARBA00023125"/>
    </source>
</evidence>
<dbReference type="SUPFAM" id="SSF46785">
    <property type="entry name" value="Winged helix' DNA-binding domain"/>
    <property type="match status" value="1"/>
</dbReference>
<feature type="domain" description="HTH gntR-type" evidence="4">
    <location>
        <begin position="5"/>
        <end position="72"/>
    </location>
</feature>
<proteinExistence type="predicted"/>
<dbReference type="PANTHER" id="PTHR43537:SF24">
    <property type="entry name" value="GLUCONATE OPERON TRANSCRIPTIONAL REPRESSOR"/>
    <property type="match status" value="1"/>
</dbReference>
<evidence type="ECO:0000259" key="4">
    <source>
        <dbReference type="PROSITE" id="PS50949"/>
    </source>
</evidence>
<dbReference type="PANTHER" id="PTHR43537">
    <property type="entry name" value="TRANSCRIPTIONAL REGULATOR, GNTR FAMILY"/>
    <property type="match status" value="1"/>
</dbReference>
<keyword evidence="6" id="KW-1185">Reference proteome</keyword>
<dbReference type="InterPro" id="IPR008920">
    <property type="entry name" value="TF_FadR/GntR_C"/>
</dbReference>
<keyword evidence="2" id="KW-0238">DNA-binding</keyword>
<dbReference type="Gene3D" id="1.10.10.10">
    <property type="entry name" value="Winged helix-like DNA-binding domain superfamily/Winged helix DNA-binding domain"/>
    <property type="match status" value="1"/>
</dbReference>
<dbReference type="SMART" id="SM00345">
    <property type="entry name" value="HTH_GNTR"/>
    <property type="match status" value="1"/>
</dbReference>
<dbReference type="EMBL" id="FOUU01000001">
    <property type="protein sequence ID" value="SFM46509.1"/>
    <property type="molecule type" value="Genomic_DNA"/>
</dbReference>
<dbReference type="OrthoDB" id="5454556at2"/>
<dbReference type="InterPro" id="IPR000524">
    <property type="entry name" value="Tscrpt_reg_HTH_GntR"/>
</dbReference>
<organism evidence="5 6">
    <name type="scientific">Thermodesulforhabdus norvegica</name>
    <dbReference type="NCBI Taxonomy" id="39841"/>
    <lineage>
        <taxon>Bacteria</taxon>
        <taxon>Pseudomonadati</taxon>
        <taxon>Thermodesulfobacteriota</taxon>
        <taxon>Syntrophobacteria</taxon>
        <taxon>Syntrophobacterales</taxon>
        <taxon>Thermodesulforhabdaceae</taxon>
        <taxon>Thermodesulforhabdus</taxon>
    </lineage>
</organism>
<dbReference type="GO" id="GO:0046914">
    <property type="term" value="F:transition metal ion binding"/>
    <property type="evidence" value="ECO:0007669"/>
    <property type="project" value="InterPro"/>
</dbReference>
<evidence type="ECO:0000256" key="3">
    <source>
        <dbReference type="ARBA" id="ARBA00023163"/>
    </source>
</evidence>
<dbReference type="SMART" id="SM00895">
    <property type="entry name" value="FCD"/>
    <property type="match status" value="1"/>
</dbReference>
<dbReference type="Pfam" id="PF00392">
    <property type="entry name" value="GntR"/>
    <property type="match status" value="1"/>
</dbReference>
<dbReference type="SUPFAM" id="SSF48008">
    <property type="entry name" value="GntR ligand-binding domain-like"/>
    <property type="match status" value="1"/>
</dbReference>
<dbReference type="InterPro" id="IPR011711">
    <property type="entry name" value="GntR_C"/>
</dbReference>
<dbReference type="SMART" id="SM00529">
    <property type="entry name" value="HTH_DTXR"/>
    <property type="match status" value="1"/>
</dbReference>